<name>A0A0A2SRE1_9GAMM</name>
<dbReference type="RefSeq" id="WP_035888061.1">
    <property type="nucleotide sequence ID" value="NZ_JNCF01000011.1"/>
</dbReference>
<evidence type="ECO:0000313" key="8">
    <source>
        <dbReference type="Proteomes" id="UP000054422"/>
    </source>
</evidence>
<evidence type="ECO:0000256" key="6">
    <source>
        <dbReference type="HAMAP-Rule" id="MF_00416"/>
    </source>
</evidence>
<evidence type="ECO:0000256" key="4">
    <source>
        <dbReference type="ARBA" id="ARBA00022729"/>
    </source>
</evidence>
<comment type="subunit">
    <text evidence="6">The basal body constitutes a major portion of the flagellar organelle and consists of four rings (L,P,S, and M) mounted on a central rod.</text>
</comment>
<evidence type="ECO:0000256" key="1">
    <source>
        <dbReference type="ARBA" id="ARBA00002591"/>
    </source>
</evidence>
<dbReference type="PANTHER" id="PTHR30381:SF0">
    <property type="entry name" value="FLAGELLAR P-RING PROTEIN"/>
    <property type="match status" value="1"/>
</dbReference>
<dbReference type="Proteomes" id="UP000054422">
    <property type="component" value="Unassembled WGS sequence"/>
</dbReference>
<accession>A0A0A2SRE1</accession>
<evidence type="ECO:0000256" key="2">
    <source>
        <dbReference type="ARBA" id="ARBA00004117"/>
    </source>
</evidence>
<organism evidence="7 8">
    <name type="scientific">Legionella norrlandica</name>
    <dbReference type="NCBI Taxonomy" id="1498499"/>
    <lineage>
        <taxon>Bacteria</taxon>
        <taxon>Pseudomonadati</taxon>
        <taxon>Pseudomonadota</taxon>
        <taxon>Gammaproteobacteria</taxon>
        <taxon>Legionellales</taxon>
        <taxon>Legionellaceae</taxon>
        <taxon>Legionella</taxon>
    </lineage>
</organism>
<dbReference type="GO" id="GO:0005198">
    <property type="term" value="F:structural molecule activity"/>
    <property type="evidence" value="ECO:0007669"/>
    <property type="project" value="InterPro"/>
</dbReference>
<dbReference type="InterPro" id="IPR001782">
    <property type="entry name" value="Flag_FlgI"/>
</dbReference>
<dbReference type="AlphaFoldDB" id="A0A0A2SRE1"/>
<dbReference type="GO" id="GO:0071973">
    <property type="term" value="P:bacterial-type flagellum-dependent cell motility"/>
    <property type="evidence" value="ECO:0007669"/>
    <property type="project" value="InterPro"/>
</dbReference>
<dbReference type="NCBIfam" id="NF003676">
    <property type="entry name" value="PRK05303.1"/>
    <property type="match status" value="1"/>
</dbReference>
<evidence type="ECO:0000256" key="3">
    <source>
        <dbReference type="ARBA" id="ARBA00008994"/>
    </source>
</evidence>
<comment type="caution">
    <text evidence="7">The sequence shown here is derived from an EMBL/GenBank/DDBJ whole genome shotgun (WGS) entry which is preliminary data.</text>
</comment>
<evidence type="ECO:0000256" key="5">
    <source>
        <dbReference type="ARBA" id="ARBA00023143"/>
    </source>
</evidence>
<gene>
    <name evidence="6" type="primary">flgI</name>
    <name evidence="7" type="ORF">EP47_04880</name>
</gene>
<feature type="chain" id="PRO_5008983931" description="Flagellar P-ring protein" evidence="6">
    <location>
        <begin position="20"/>
        <end position="373"/>
    </location>
</feature>
<dbReference type="Pfam" id="PF02119">
    <property type="entry name" value="FlgI"/>
    <property type="match status" value="1"/>
</dbReference>
<dbReference type="PRINTS" id="PR01010">
    <property type="entry name" value="FLGPRINGFLGI"/>
</dbReference>
<keyword evidence="7" id="KW-0282">Flagellum</keyword>
<sequence length="373" mass="39312" precursor="true">MRNFVITLLLLFLTLQAQASRIKDITTLAGVRDNQLVGYGLVVGLDGTGDRTNQTPFTDQTFKNMLLDFGIKVPRDKNFQLRNVAAVAVSAILPPFARIGQKLDVTVSSIGNAPSLRGGSLLLVPLKGADGQVYAMAQGNVVVSGFGARGLDGSKVTVNVTATGRIANGATVEQTVPMPYIRDGMIVFELISPDFTTSNRIAETINKELGYTAAQPIDAGAVAVKLNESLSKSSFLGRNSYVNFISGLENLPVMPADVAAKVIINSRSGTIVVGQDVTISPVAVAHGNLTVSVSETPFVSQPEPFARGKTVKGSDSDVNINEQKSRAFLLKTRGSLKELVNAINKVGAAPGDLVAILEAIKQAGALHADLEVI</sequence>
<dbReference type="HAMAP" id="MF_00416">
    <property type="entry name" value="FlgI"/>
    <property type="match status" value="1"/>
</dbReference>
<feature type="signal peptide" evidence="6">
    <location>
        <begin position="1"/>
        <end position="19"/>
    </location>
</feature>
<dbReference type="GO" id="GO:0009428">
    <property type="term" value="C:bacterial-type flagellum basal body, distal rod, P ring"/>
    <property type="evidence" value="ECO:0007669"/>
    <property type="project" value="InterPro"/>
</dbReference>
<dbReference type="EMBL" id="JNCF01000011">
    <property type="protein sequence ID" value="KGP63700.1"/>
    <property type="molecule type" value="Genomic_DNA"/>
</dbReference>
<keyword evidence="7" id="KW-0966">Cell projection</keyword>
<reference evidence="7 8" key="1">
    <citation type="submission" date="2014-05" db="EMBL/GenBank/DDBJ databases">
        <authorList>
            <person name="Rizzardi K."/>
            <person name="Winiecka-Krusnell J."/>
            <person name="Ramliden M."/>
            <person name="Alm E."/>
            <person name="Andersson S."/>
            <person name="Byfors S."/>
        </authorList>
    </citation>
    <scope>NUCLEOTIDE SEQUENCE [LARGE SCALE GENOMIC DNA]</scope>
    <source>
        <strain evidence="7 8">LEGN</strain>
    </source>
</reference>
<comment type="function">
    <text evidence="1 6">Assembles around the rod to form the L-ring and probably protects the motor/basal body from shearing forces during rotation.</text>
</comment>
<dbReference type="STRING" id="1498499.EP47_04880"/>
<protein>
    <recommendedName>
        <fullName evidence="6">Flagellar P-ring protein</fullName>
    </recommendedName>
    <alternativeName>
        <fullName evidence="6">Basal body P-ring protein</fullName>
    </alternativeName>
</protein>
<keyword evidence="4 6" id="KW-0732">Signal</keyword>
<keyword evidence="8" id="KW-1185">Reference proteome</keyword>
<comment type="similarity">
    <text evidence="3 6">Belongs to the FlgI family.</text>
</comment>
<keyword evidence="5 6" id="KW-0975">Bacterial flagellum</keyword>
<dbReference type="PANTHER" id="PTHR30381">
    <property type="entry name" value="FLAGELLAR P-RING PERIPLASMIC PROTEIN FLGI"/>
    <property type="match status" value="1"/>
</dbReference>
<dbReference type="GO" id="GO:0030288">
    <property type="term" value="C:outer membrane-bounded periplasmic space"/>
    <property type="evidence" value="ECO:0007669"/>
    <property type="project" value="InterPro"/>
</dbReference>
<comment type="subcellular location">
    <subcellularLocation>
        <location evidence="2 6">Bacterial flagellum basal body</location>
    </subcellularLocation>
</comment>
<proteinExistence type="inferred from homology"/>
<evidence type="ECO:0000313" key="7">
    <source>
        <dbReference type="EMBL" id="KGP63700.1"/>
    </source>
</evidence>
<dbReference type="OrthoDB" id="9786431at2"/>
<keyword evidence="7" id="KW-0969">Cilium</keyword>